<dbReference type="GeneID" id="106771198"/>
<dbReference type="PANTHER" id="PTHR33333:SF46">
    <property type="entry name" value="LOW QUALITY PROTEIN: GLYCINE-RICH PROTEIN DOT1"/>
    <property type="match status" value="1"/>
</dbReference>
<keyword evidence="1" id="KW-0812">Transmembrane</keyword>
<evidence type="ECO:0000313" key="2">
    <source>
        <dbReference type="Proteomes" id="UP000087766"/>
    </source>
</evidence>
<keyword evidence="2" id="KW-1185">Reference proteome</keyword>
<evidence type="ECO:0000313" key="3">
    <source>
        <dbReference type="RefSeq" id="XP_014512612.1"/>
    </source>
</evidence>
<protein>
    <submittedName>
        <fullName evidence="3">Uncharacterized protein LOC106771198</fullName>
    </submittedName>
</protein>
<dbReference type="PANTHER" id="PTHR33333">
    <property type="entry name" value="ERYTHROCYTE MEMBRANE PROTEIN 1-LIKE"/>
    <property type="match status" value="1"/>
</dbReference>
<sequence length="127" mass="14748">MDSFINWLVSLISCLGSKINPILEKITGYTFNVKDNSCDEAGIDGEMWLLVAGAVVLALMVIVVVWFLWEMIVVIFRCFYPCCCCCCRRGRTMKAPGRDYYILRDDFERNPRDYFRNLRNDQHACLV</sequence>
<keyword evidence="1" id="KW-0472">Membrane</keyword>
<feature type="transmembrane region" description="Helical" evidence="1">
    <location>
        <begin position="47"/>
        <end position="69"/>
    </location>
</feature>
<dbReference type="AlphaFoldDB" id="A0A1S3V352"/>
<dbReference type="InterPro" id="IPR039926">
    <property type="entry name" value="Egg_app_1"/>
</dbReference>
<proteinExistence type="predicted"/>
<reference evidence="3" key="2">
    <citation type="submission" date="2025-08" db="UniProtKB">
        <authorList>
            <consortium name="RefSeq"/>
        </authorList>
    </citation>
    <scope>IDENTIFICATION</scope>
    <source>
        <tissue evidence="3">Leaf</tissue>
    </source>
</reference>
<keyword evidence="1" id="KW-1133">Transmembrane helix</keyword>
<gene>
    <name evidence="3" type="primary">LOC106771198</name>
</gene>
<accession>A0A1S3V352</accession>
<organism evidence="2 3">
    <name type="scientific">Vigna radiata var. radiata</name>
    <name type="common">Mung bean</name>
    <name type="synonym">Phaseolus aureus</name>
    <dbReference type="NCBI Taxonomy" id="3916"/>
    <lineage>
        <taxon>Eukaryota</taxon>
        <taxon>Viridiplantae</taxon>
        <taxon>Streptophyta</taxon>
        <taxon>Embryophyta</taxon>
        <taxon>Tracheophyta</taxon>
        <taxon>Spermatophyta</taxon>
        <taxon>Magnoliopsida</taxon>
        <taxon>eudicotyledons</taxon>
        <taxon>Gunneridae</taxon>
        <taxon>Pentapetalae</taxon>
        <taxon>rosids</taxon>
        <taxon>fabids</taxon>
        <taxon>Fabales</taxon>
        <taxon>Fabaceae</taxon>
        <taxon>Papilionoideae</taxon>
        <taxon>50 kb inversion clade</taxon>
        <taxon>NPAAA clade</taxon>
        <taxon>indigoferoid/millettioid clade</taxon>
        <taxon>Phaseoleae</taxon>
        <taxon>Vigna</taxon>
    </lineage>
</organism>
<dbReference type="KEGG" id="vra:106771198"/>
<dbReference type="OrthoDB" id="1390988at2759"/>
<dbReference type="Proteomes" id="UP000087766">
    <property type="component" value="Chromosome 8"/>
</dbReference>
<name>A0A1S3V352_VIGRR</name>
<dbReference type="RefSeq" id="XP_014512612.1">
    <property type="nucleotide sequence ID" value="XM_014657126.2"/>
</dbReference>
<reference evidence="2" key="1">
    <citation type="journal article" date="2014" name="Nat. Commun.">
        <title>Genome sequence of mungbean and insights into evolution within Vigna species.</title>
        <authorList>
            <person name="Kang Y.J."/>
            <person name="Kim S.K."/>
            <person name="Kim M.Y."/>
            <person name="Lestari P."/>
            <person name="Kim K.H."/>
            <person name="Ha B.K."/>
            <person name="Jun T.H."/>
            <person name="Hwang W.J."/>
            <person name="Lee T."/>
            <person name="Lee J."/>
            <person name="Shim S."/>
            <person name="Yoon M.Y."/>
            <person name="Jang Y.E."/>
            <person name="Han K.S."/>
            <person name="Taeprayoon P."/>
            <person name="Yoon N."/>
            <person name="Somta P."/>
            <person name="Tanya P."/>
            <person name="Kim K.S."/>
            <person name="Gwag J.G."/>
            <person name="Moon J.K."/>
            <person name="Lee Y.H."/>
            <person name="Park B.S."/>
            <person name="Bombarely A."/>
            <person name="Doyle J.J."/>
            <person name="Jackson S.A."/>
            <person name="Schafleitner R."/>
            <person name="Srinives P."/>
            <person name="Varshney R.K."/>
            <person name="Lee S.H."/>
        </authorList>
    </citation>
    <scope>NUCLEOTIDE SEQUENCE [LARGE SCALE GENOMIC DNA]</scope>
    <source>
        <strain evidence="2">cv. VC1973A</strain>
    </source>
</reference>
<evidence type="ECO:0000256" key="1">
    <source>
        <dbReference type="SAM" id="Phobius"/>
    </source>
</evidence>
<dbReference type="Gramene" id="Vradi08g00530.1">
    <property type="protein sequence ID" value="Vradi08g00530.1"/>
    <property type="gene ID" value="Vradi08g00530"/>
</dbReference>